<comment type="caution">
    <text evidence="1">The sequence shown here is derived from an EMBL/GenBank/DDBJ whole genome shotgun (WGS) entry which is preliminary data.</text>
</comment>
<evidence type="ECO:0008006" key="3">
    <source>
        <dbReference type="Google" id="ProtNLM"/>
    </source>
</evidence>
<reference evidence="1 2" key="1">
    <citation type="submission" date="2020-04" db="EMBL/GenBank/DDBJ databases">
        <title>WGS-Seq of Vibrio isolated by the O'Toole Lab.</title>
        <authorList>
            <person name="Mckone K.P."/>
            <person name="Whitaker R."/>
            <person name="Sevigney J.L."/>
            <person name="Herring J.B."/>
            <person name="O'Toole G."/>
        </authorList>
    </citation>
    <scope>NUCLEOTIDE SEQUENCE [LARGE SCALE GENOMIC DNA]</scope>
    <source>
        <strain evidence="1 2">BS_02</strain>
    </source>
</reference>
<proteinExistence type="predicted"/>
<dbReference type="EMBL" id="JABCJR010000009">
    <property type="protein sequence ID" value="NMR69599.1"/>
    <property type="molecule type" value="Genomic_DNA"/>
</dbReference>
<accession>A0ABX1U578</accession>
<dbReference type="RefSeq" id="WP_169042783.1">
    <property type="nucleotide sequence ID" value="NZ_JABBXC010000010.1"/>
</dbReference>
<evidence type="ECO:0000313" key="2">
    <source>
        <dbReference type="Proteomes" id="UP000590068"/>
    </source>
</evidence>
<protein>
    <recommendedName>
        <fullName evidence="3">LysR family transcriptional regulator</fullName>
    </recommendedName>
</protein>
<gene>
    <name evidence="1" type="ORF">HJ568_06380</name>
</gene>
<organism evidence="1 2">
    <name type="scientific">Vibrio breoganii</name>
    <dbReference type="NCBI Taxonomy" id="553239"/>
    <lineage>
        <taxon>Bacteria</taxon>
        <taxon>Pseudomonadati</taxon>
        <taxon>Pseudomonadota</taxon>
        <taxon>Gammaproteobacteria</taxon>
        <taxon>Vibrionales</taxon>
        <taxon>Vibrionaceae</taxon>
        <taxon>Vibrio</taxon>
    </lineage>
</organism>
<sequence>MEDYQVSTSLEQQVISALYLETDNLAAKVRVVIDFLAEKFSSTSDKDKCYWDDV</sequence>
<dbReference type="Proteomes" id="UP000590068">
    <property type="component" value="Unassembled WGS sequence"/>
</dbReference>
<evidence type="ECO:0000313" key="1">
    <source>
        <dbReference type="EMBL" id="NMR69599.1"/>
    </source>
</evidence>
<name>A0ABX1U578_9VIBR</name>
<keyword evidence="2" id="KW-1185">Reference proteome</keyword>